<proteinExistence type="predicted"/>
<evidence type="ECO:0000313" key="3">
    <source>
        <dbReference type="Proteomes" id="UP001595851"/>
    </source>
</evidence>
<name>A0ABV8GNY6_9ACTN</name>
<feature type="compositionally biased region" description="Basic and acidic residues" evidence="1">
    <location>
        <begin position="244"/>
        <end position="256"/>
    </location>
</feature>
<organism evidence="2 3">
    <name type="scientific">Nonomuraea purpurea</name>
    <dbReference type="NCBI Taxonomy" id="1849276"/>
    <lineage>
        <taxon>Bacteria</taxon>
        <taxon>Bacillati</taxon>
        <taxon>Actinomycetota</taxon>
        <taxon>Actinomycetes</taxon>
        <taxon>Streptosporangiales</taxon>
        <taxon>Streptosporangiaceae</taxon>
        <taxon>Nonomuraea</taxon>
    </lineage>
</organism>
<dbReference type="Proteomes" id="UP001595851">
    <property type="component" value="Unassembled WGS sequence"/>
</dbReference>
<accession>A0ABV8GNY6</accession>
<sequence length="649" mass="72072">MADPNNLIPAPRGAQPGHGVLDAANTWATFAKRIAPNDRVRLAVNGRDYLRRDERKLTVRQPANVAAVYVYHHGMTRWLPGDFDIAKAVTAGAADPAALVEQEAADFIALLARLSGDCIADVAPAGGRHVLVPWSTPRYAHEMRRLAEALAVRYVTFDPKPAQNEREGLITPPGSWHRHGGYRRLTTTVEHALWVCDNPNGPDVWNALHDALAPELESLELQAAPDVPGDSGVTDAEVKPQRADWATDEHGHDWLPRPDGPLPRLSPRLEEIACTGRYDRRQYDSPSEARQAIIAGAATCGWQLGHVAEHMRSGRWPGLVDFYARYRDDQARAKALQADWENAVIWLLERSFGREHHTRERTHGGVTKITVEGVPIDVKDPTTDREKAVGELQKSRGWYSALYAAVRAGRWKGKKGVTVRRVLLAMLKAAQLKRCMTIAFGVRHLALLACLDETTVARTLRMLREEPDPFIDWIAEHRGERAAIYGLIVPQAYAEAAAWRRWVPGRLGGIHPVFRALGASAAFVYEVLGVEPIRTFDLPGLAGLGTTAVNDGLRALGEHGMAVRIRDGWVRGPADPGAVADQLGVPETIDKIMKRYKEDRRLYKIFLDIVEANFPPEVEEDEPDFPDEVYATLGPPRWTILEPHGPPRR</sequence>
<evidence type="ECO:0008006" key="4">
    <source>
        <dbReference type="Google" id="ProtNLM"/>
    </source>
</evidence>
<reference evidence="3" key="1">
    <citation type="journal article" date="2019" name="Int. J. Syst. Evol. Microbiol.">
        <title>The Global Catalogue of Microorganisms (GCM) 10K type strain sequencing project: providing services to taxonomists for standard genome sequencing and annotation.</title>
        <authorList>
            <consortium name="The Broad Institute Genomics Platform"/>
            <consortium name="The Broad Institute Genome Sequencing Center for Infectious Disease"/>
            <person name="Wu L."/>
            <person name="Ma J."/>
        </authorList>
    </citation>
    <scope>NUCLEOTIDE SEQUENCE [LARGE SCALE GENOMIC DNA]</scope>
    <source>
        <strain evidence="3">TBRC 1276</strain>
    </source>
</reference>
<keyword evidence="3" id="KW-1185">Reference proteome</keyword>
<comment type="caution">
    <text evidence="2">The sequence shown here is derived from an EMBL/GenBank/DDBJ whole genome shotgun (WGS) entry which is preliminary data.</text>
</comment>
<dbReference type="RefSeq" id="WP_379534468.1">
    <property type="nucleotide sequence ID" value="NZ_JBHSBI010000036.1"/>
</dbReference>
<protein>
    <recommendedName>
        <fullName evidence="4">RepB-like DNA primase domain-containing protein</fullName>
    </recommendedName>
</protein>
<gene>
    <name evidence="2" type="ORF">ACFOY2_45935</name>
</gene>
<feature type="region of interest" description="Disordered" evidence="1">
    <location>
        <begin position="244"/>
        <end position="266"/>
    </location>
</feature>
<dbReference type="EMBL" id="JBHSBI010000036">
    <property type="protein sequence ID" value="MFC4014633.1"/>
    <property type="molecule type" value="Genomic_DNA"/>
</dbReference>
<evidence type="ECO:0000256" key="1">
    <source>
        <dbReference type="SAM" id="MobiDB-lite"/>
    </source>
</evidence>
<evidence type="ECO:0000313" key="2">
    <source>
        <dbReference type="EMBL" id="MFC4014633.1"/>
    </source>
</evidence>